<proteinExistence type="predicted"/>
<keyword evidence="1" id="KW-0812">Transmembrane</keyword>
<keyword evidence="1" id="KW-0472">Membrane</keyword>
<comment type="caution">
    <text evidence="2">The sequence shown here is derived from an EMBL/GenBank/DDBJ whole genome shotgun (WGS) entry which is preliminary data.</text>
</comment>
<name>A0A4Y2FCZ5_ARAVE</name>
<dbReference type="EMBL" id="BGPR01095172">
    <property type="protein sequence ID" value="GBM37424.1"/>
    <property type="molecule type" value="Genomic_DNA"/>
</dbReference>
<keyword evidence="1" id="KW-1133">Transmembrane helix</keyword>
<evidence type="ECO:0000313" key="2">
    <source>
        <dbReference type="EMBL" id="GBM37424.1"/>
    </source>
</evidence>
<feature type="transmembrane region" description="Helical" evidence="1">
    <location>
        <begin position="43"/>
        <end position="69"/>
    </location>
</feature>
<accession>A0A4Y2FCZ5</accession>
<dbReference type="Proteomes" id="UP000499080">
    <property type="component" value="Unassembled WGS sequence"/>
</dbReference>
<dbReference type="AlphaFoldDB" id="A0A4Y2FCZ5"/>
<protein>
    <submittedName>
        <fullName evidence="2">Uncharacterized protein</fullName>
    </submittedName>
</protein>
<gene>
    <name evidence="2" type="ORF">AVEN_219637_1</name>
</gene>
<sequence>MMLIPQVLEAVDSNSKILNERPEFKIHKIVPAYVDLLDEEFDLALAALIALLVVIFVGIITMIVCCLCLKKWYAVKIHEALIPREKTTDNGNTTENPLWTEQKLKLYEEQELSMSVVPDHAENTRQITAAEVETDAVYATLRKGNRLATFQHQPANEYATLDGCSTGQTLDIQPDVSSEF</sequence>
<reference evidence="2 3" key="1">
    <citation type="journal article" date="2019" name="Sci. Rep.">
        <title>Orb-weaving spider Araneus ventricosus genome elucidates the spidroin gene catalogue.</title>
        <authorList>
            <person name="Kono N."/>
            <person name="Nakamura H."/>
            <person name="Ohtoshi R."/>
            <person name="Moran D.A.P."/>
            <person name="Shinohara A."/>
            <person name="Yoshida Y."/>
            <person name="Fujiwara M."/>
            <person name="Mori M."/>
            <person name="Tomita M."/>
            <person name="Arakawa K."/>
        </authorList>
    </citation>
    <scope>NUCLEOTIDE SEQUENCE [LARGE SCALE GENOMIC DNA]</scope>
</reference>
<keyword evidence="3" id="KW-1185">Reference proteome</keyword>
<dbReference type="OrthoDB" id="6451842at2759"/>
<organism evidence="2 3">
    <name type="scientific">Araneus ventricosus</name>
    <name type="common">Orbweaver spider</name>
    <name type="synonym">Epeira ventricosa</name>
    <dbReference type="NCBI Taxonomy" id="182803"/>
    <lineage>
        <taxon>Eukaryota</taxon>
        <taxon>Metazoa</taxon>
        <taxon>Ecdysozoa</taxon>
        <taxon>Arthropoda</taxon>
        <taxon>Chelicerata</taxon>
        <taxon>Arachnida</taxon>
        <taxon>Araneae</taxon>
        <taxon>Araneomorphae</taxon>
        <taxon>Entelegynae</taxon>
        <taxon>Araneoidea</taxon>
        <taxon>Araneidae</taxon>
        <taxon>Araneus</taxon>
    </lineage>
</organism>
<evidence type="ECO:0000256" key="1">
    <source>
        <dbReference type="SAM" id="Phobius"/>
    </source>
</evidence>
<evidence type="ECO:0000313" key="3">
    <source>
        <dbReference type="Proteomes" id="UP000499080"/>
    </source>
</evidence>